<organism evidence="2 3">
    <name type="scientific">Penicillium concentricum</name>
    <dbReference type="NCBI Taxonomy" id="293559"/>
    <lineage>
        <taxon>Eukaryota</taxon>
        <taxon>Fungi</taxon>
        <taxon>Dikarya</taxon>
        <taxon>Ascomycota</taxon>
        <taxon>Pezizomycotina</taxon>
        <taxon>Eurotiomycetes</taxon>
        <taxon>Eurotiomycetidae</taxon>
        <taxon>Eurotiales</taxon>
        <taxon>Aspergillaceae</taxon>
        <taxon>Penicillium</taxon>
    </lineage>
</organism>
<reference evidence="2" key="2">
    <citation type="journal article" date="2023" name="IMA Fungus">
        <title>Comparative genomic study of the Penicillium genus elucidates a diverse pangenome and 15 lateral gene transfer events.</title>
        <authorList>
            <person name="Petersen C."/>
            <person name="Sorensen T."/>
            <person name="Nielsen M.R."/>
            <person name="Sondergaard T.E."/>
            <person name="Sorensen J.L."/>
            <person name="Fitzpatrick D.A."/>
            <person name="Frisvad J.C."/>
            <person name="Nielsen K.L."/>
        </authorList>
    </citation>
    <scope>NUCLEOTIDE SEQUENCE</scope>
    <source>
        <strain evidence="2">IBT 3081</strain>
    </source>
</reference>
<sequence length="141" mass="16176">MTYTSLPALAFELWTSLALHLWNADIKLYRLECTHTSPPQARLFCPLTRHISLSRHFSQRKVTLRESGKIISDYCVSRKIADNSDLRAFLDSVRQFPALKRVTITPPAHGHLFVPLHQTPMIRAFPKGFNYFIPRDGSSPQ</sequence>
<name>A0A9W9RHR9_9EURO</name>
<protein>
    <submittedName>
        <fullName evidence="2">Uncharacterized protein</fullName>
    </submittedName>
</protein>
<evidence type="ECO:0000256" key="1">
    <source>
        <dbReference type="SAM" id="SignalP"/>
    </source>
</evidence>
<feature type="signal peptide" evidence="1">
    <location>
        <begin position="1"/>
        <end position="18"/>
    </location>
</feature>
<dbReference type="Proteomes" id="UP001147752">
    <property type="component" value="Unassembled WGS sequence"/>
</dbReference>
<dbReference type="EMBL" id="JAPZBT010000004">
    <property type="protein sequence ID" value="KAJ5360502.1"/>
    <property type="molecule type" value="Genomic_DNA"/>
</dbReference>
<proteinExistence type="predicted"/>
<gene>
    <name evidence="2" type="ORF">N7517_009693</name>
</gene>
<dbReference type="AlphaFoldDB" id="A0A9W9RHR9"/>
<dbReference type="GeneID" id="81466599"/>
<feature type="chain" id="PRO_5040929128" evidence="1">
    <location>
        <begin position="19"/>
        <end position="141"/>
    </location>
</feature>
<comment type="caution">
    <text evidence="2">The sequence shown here is derived from an EMBL/GenBank/DDBJ whole genome shotgun (WGS) entry which is preliminary data.</text>
</comment>
<evidence type="ECO:0000313" key="3">
    <source>
        <dbReference type="Proteomes" id="UP001147752"/>
    </source>
</evidence>
<keyword evidence="3" id="KW-1185">Reference proteome</keyword>
<keyword evidence="1" id="KW-0732">Signal</keyword>
<dbReference type="RefSeq" id="XP_056575988.1">
    <property type="nucleotide sequence ID" value="XM_056727416.1"/>
</dbReference>
<accession>A0A9W9RHR9</accession>
<evidence type="ECO:0000313" key="2">
    <source>
        <dbReference type="EMBL" id="KAJ5360502.1"/>
    </source>
</evidence>
<reference evidence="2" key="1">
    <citation type="submission" date="2022-12" db="EMBL/GenBank/DDBJ databases">
        <authorList>
            <person name="Petersen C."/>
        </authorList>
    </citation>
    <scope>NUCLEOTIDE SEQUENCE</scope>
    <source>
        <strain evidence="2">IBT 3081</strain>
    </source>
</reference>
<dbReference type="OrthoDB" id="4357503at2759"/>